<protein>
    <recommendedName>
        <fullName evidence="3">Pentapeptide repeat-containing protein</fullName>
    </recommendedName>
</protein>
<dbReference type="STRING" id="188906.SAMN04488526_3313"/>
<dbReference type="AlphaFoldDB" id="A0A1H7SDH8"/>
<evidence type="ECO:0000313" key="2">
    <source>
        <dbReference type="Proteomes" id="UP000199283"/>
    </source>
</evidence>
<gene>
    <name evidence="1" type="ORF">SAMN04488526_3313</name>
</gene>
<proteinExistence type="predicted"/>
<evidence type="ECO:0000313" key="1">
    <source>
        <dbReference type="EMBL" id="SEL70680.1"/>
    </source>
</evidence>
<dbReference type="EMBL" id="FNZQ01000008">
    <property type="protein sequence ID" value="SEL70680.1"/>
    <property type="molecule type" value="Genomic_DNA"/>
</dbReference>
<evidence type="ECO:0008006" key="3">
    <source>
        <dbReference type="Google" id="ProtNLM"/>
    </source>
</evidence>
<dbReference type="Proteomes" id="UP000199283">
    <property type="component" value="Unassembled WGS sequence"/>
</dbReference>
<keyword evidence="2" id="KW-1185">Reference proteome</keyword>
<name>A0A1H7SDH8_9RHOB</name>
<organism evidence="1 2">
    <name type="scientific">Jannaschia helgolandensis</name>
    <dbReference type="NCBI Taxonomy" id="188906"/>
    <lineage>
        <taxon>Bacteria</taxon>
        <taxon>Pseudomonadati</taxon>
        <taxon>Pseudomonadota</taxon>
        <taxon>Alphaproteobacteria</taxon>
        <taxon>Rhodobacterales</taxon>
        <taxon>Roseobacteraceae</taxon>
        <taxon>Jannaschia</taxon>
    </lineage>
</organism>
<reference evidence="1 2" key="1">
    <citation type="submission" date="2016-10" db="EMBL/GenBank/DDBJ databases">
        <authorList>
            <person name="de Groot N.N."/>
        </authorList>
    </citation>
    <scope>NUCLEOTIDE SEQUENCE [LARGE SCALE GENOMIC DNA]</scope>
    <source>
        <strain evidence="1 2">DSM 14858</strain>
    </source>
</reference>
<accession>A0A1H7SDH8</accession>
<sequence length="545" mass="58650">MALAGPDGFDKLPCNPAEIEGEVPKHRVLSPEFLRLILTRAHWVEALAKPQVLIQCAKLGGPLELDNVKVSPSFALIQSHMPRGATFTRANFDRDLSFIGSSFGPSSSSFTAFQYGFSAQGLSVGGDLYLGGASFRDVDINSAKVGGSLNASGSTFEGLFRAVRLSVGGTLDLTEVLSFQDVDLSGAHVGNSVIANGSNFEGSLRADNLSVGGGIGLSGVVASKDVSLHGAQVGGQVDAMGSTFEGSFIAEGLSVGRDLFLRGGSSFQRVNISRASISGALLLAGSKFDGDFDFSASSANEIVLFQPNMVSEGRYHTDDPIWSVNARLNLRNTAVVVLQSRTSSWRNKEGGWISADLSGFTYDRLAGLLGGVANTLSDETAAGLVNWLVGIRLGDDRYDPQPYEQLADVLGENGQVSKAKAIRYAKFRHRDLSQDSEFFMVALARASSRWVVGYGVYPFFAVYWYFTLVVIGFMIALFSSAELLRPLHLKFWYSLETALPLVEFSEKHKAIDHGSWLVESWFHFQKLIGFGLATFLVGALTLLAS</sequence>